<dbReference type="PIRSF" id="PIRSF037259">
    <property type="entry name" value="EcsB_ABC"/>
    <property type="match status" value="1"/>
</dbReference>
<accession>A0A8J7GCM6</accession>
<feature type="transmembrane region" description="Helical" evidence="1">
    <location>
        <begin position="309"/>
        <end position="328"/>
    </location>
</feature>
<feature type="transmembrane region" description="Helical" evidence="1">
    <location>
        <begin position="380"/>
        <end position="398"/>
    </location>
</feature>
<feature type="transmembrane region" description="Helical" evidence="1">
    <location>
        <begin position="285"/>
        <end position="303"/>
    </location>
</feature>
<evidence type="ECO:0000313" key="2">
    <source>
        <dbReference type="EMBL" id="MBF4501246.1"/>
    </source>
</evidence>
<comment type="caution">
    <text evidence="2">The sequence shown here is derived from an EMBL/GenBank/DDBJ whole genome shotgun (WGS) entry which is preliminary data.</text>
</comment>
<keyword evidence="1" id="KW-0812">Transmembrane</keyword>
<dbReference type="InterPro" id="IPR010288">
    <property type="entry name" value="EcsB_ABC"/>
</dbReference>
<sequence length="402" mass="47052">MDSLQSIWKRRFAEYQMETQKYLKYVFTGHLMIVIVFALGAGGLAYSEWLKVIPEQFPVALIATTLLALTFIFRNPATLFREADAVYFLPLEHQLTTYTNASLRWTTGTKFILPIVTAIVLLPLINTKYAFAPLEIFIFFAILFAWHVLLTRGEWYYRHSHRGRNMYVLYIIHYALSWGLIYALLMNWYVVAAAVLVVYGYSSQGVWKKRALTEPFPFDHFIELEKNRMMRFYRFANLFTDVPHIQGKVHRRAYASFLMTASKPFEKEKSFQYLLSRTFVRTDELFRLYLRLFVLMAFGVAFIESQLLMIVFVGSLQFALVSQLLAYLSQTKHFKMDRLFPIEQKGRRDAVEKIVFQLGTIQIFIIVIIAFFVRDKMVEGLLLFVLLQAISAMTMFSTRPKS</sequence>
<dbReference type="RefSeq" id="WP_194562733.1">
    <property type="nucleotide sequence ID" value="NZ_JADKPV010000003.1"/>
</dbReference>
<name>A0A8J7GCM6_9BACL</name>
<keyword evidence="1" id="KW-0472">Membrane</keyword>
<feature type="transmembrane region" description="Helical" evidence="1">
    <location>
        <begin position="57"/>
        <end position="73"/>
    </location>
</feature>
<dbReference type="Pfam" id="PF05975">
    <property type="entry name" value="EcsB"/>
    <property type="match status" value="1"/>
</dbReference>
<reference evidence="2" key="1">
    <citation type="submission" date="2020-11" db="EMBL/GenBank/DDBJ databases">
        <title>Multidrug resistant novel bacterium Savagea serpentis sp. nov., isolated from the scats of a vine snake (Ahaetulla nasuta).</title>
        <authorList>
            <person name="Venkata Ramana V."/>
            <person name="Vikas Patil S."/>
            <person name="Yogita Lugani V."/>
        </authorList>
    </citation>
    <scope>NUCLEOTIDE SEQUENCE</scope>
    <source>
        <strain evidence="2">SN6</strain>
    </source>
</reference>
<evidence type="ECO:0000256" key="1">
    <source>
        <dbReference type="SAM" id="Phobius"/>
    </source>
</evidence>
<evidence type="ECO:0000313" key="3">
    <source>
        <dbReference type="Proteomes" id="UP000622653"/>
    </source>
</evidence>
<dbReference type="Proteomes" id="UP000622653">
    <property type="component" value="Unassembled WGS sequence"/>
</dbReference>
<protein>
    <submittedName>
        <fullName evidence="2">ABC transporter permease</fullName>
    </submittedName>
</protein>
<keyword evidence="1" id="KW-1133">Transmembrane helix</keyword>
<feature type="transmembrane region" description="Helical" evidence="1">
    <location>
        <begin position="354"/>
        <end position="374"/>
    </location>
</feature>
<feature type="transmembrane region" description="Helical" evidence="1">
    <location>
        <begin position="190"/>
        <end position="207"/>
    </location>
</feature>
<feature type="transmembrane region" description="Helical" evidence="1">
    <location>
        <begin position="167"/>
        <end position="184"/>
    </location>
</feature>
<gene>
    <name evidence="2" type="ORF">IRY55_07720</name>
</gene>
<feature type="transmembrane region" description="Helical" evidence="1">
    <location>
        <begin position="111"/>
        <end position="130"/>
    </location>
</feature>
<organism evidence="2 3">
    <name type="scientific">Savagea serpentis</name>
    <dbReference type="NCBI Taxonomy" id="2785297"/>
    <lineage>
        <taxon>Bacteria</taxon>
        <taxon>Bacillati</taxon>
        <taxon>Bacillota</taxon>
        <taxon>Bacilli</taxon>
        <taxon>Bacillales</taxon>
        <taxon>Caryophanaceae</taxon>
        <taxon>Savagea</taxon>
    </lineage>
</organism>
<keyword evidence="3" id="KW-1185">Reference proteome</keyword>
<dbReference type="AlphaFoldDB" id="A0A8J7GCM6"/>
<proteinExistence type="predicted"/>
<feature type="transmembrane region" description="Helical" evidence="1">
    <location>
        <begin position="136"/>
        <end position="155"/>
    </location>
</feature>
<dbReference type="GO" id="GO:0016020">
    <property type="term" value="C:membrane"/>
    <property type="evidence" value="ECO:0007669"/>
    <property type="project" value="InterPro"/>
</dbReference>
<dbReference type="EMBL" id="JADKPV010000003">
    <property type="protein sequence ID" value="MBF4501246.1"/>
    <property type="molecule type" value="Genomic_DNA"/>
</dbReference>
<feature type="transmembrane region" description="Helical" evidence="1">
    <location>
        <begin position="25"/>
        <end position="45"/>
    </location>
</feature>